<dbReference type="PANTHER" id="PTHR48169">
    <property type="entry name" value="DED DOMAIN-CONTAINING PROTEIN"/>
    <property type="match status" value="1"/>
</dbReference>
<dbReference type="InterPro" id="IPR011029">
    <property type="entry name" value="DEATH-like_dom_sf"/>
</dbReference>
<dbReference type="PROSITE" id="PS50017">
    <property type="entry name" value="DEATH_DOMAIN"/>
    <property type="match status" value="1"/>
</dbReference>
<dbReference type="EMBL" id="CALNXI010001267">
    <property type="protein sequence ID" value="CAH3162591.1"/>
    <property type="molecule type" value="Genomic_DNA"/>
</dbReference>
<dbReference type="InterPro" id="IPR029030">
    <property type="entry name" value="Caspase-like_dom_sf"/>
</dbReference>
<keyword evidence="6" id="KW-1185">Reference proteome</keyword>
<evidence type="ECO:0000313" key="5">
    <source>
        <dbReference type="EMBL" id="CAH3162591.1"/>
    </source>
</evidence>
<protein>
    <recommendedName>
        <fullName evidence="7">Death domain-containing protein</fullName>
    </recommendedName>
</protein>
<organism evidence="5 6">
    <name type="scientific">Porites evermanni</name>
    <dbReference type="NCBI Taxonomy" id="104178"/>
    <lineage>
        <taxon>Eukaryota</taxon>
        <taxon>Metazoa</taxon>
        <taxon>Cnidaria</taxon>
        <taxon>Anthozoa</taxon>
        <taxon>Hexacorallia</taxon>
        <taxon>Scleractinia</taxon>
        <taxon>Fungiina</taxon>
        <taxon>Poritidae</taxon>
        <taxon>Porites</taxon>
    </lineage>
</organism>
<comment type="similarity">
    <text evidence="1">Belongs to the peptidase C14A family.</text>
</comment>
<dbReference type="SMART" id="SM00115">
    <property type="entry name" value="CASc"/>
    <property type="match status" value="1"/>
</dbReference>
<gene>
    <name evidence="5" type="ORF">PEVE_00004299</name>
</gene>
<evidence type="ECO:0000313" key="6">
    <source>
        <dbReference type="Proteomes" id="UP001159427"/>
    </source>
</evidence>
<dbReference type="InterPro" id="IPR001309">
    <property type="entry name" value="Pept_C14_p20"/>
</dbReference>
<dbReference type="PANTHER" id="PTHR48169:SF7">
    <property type="entry name" value="CASPASE 10"/>
    <property type="match status" value="1"/>
</dbReference>
<dbReference type="InterPro" id="IPR015917">
    <property type="entry name" value="Pept_C14A"/>
</dbReference>
<evidence type="ECO:0008006" key="7">
    <source>
        <dbReference type="Google" id="ProtNLM"/>
    </source>
</evidence>
<dbReference type="CDD" id="cd01670">
    <property type="entry name" value="Death"/>
    <property type="match status" value="1"/>
</dbReference>
<evidence type="ECO:0000256" key="2">
    <source>
        <dbReference type="ARBA" id="ARBA00022703"/>
    </source>
</evidence>
<sequence length="469" mass="52550">MKKEARCLLNGRGRSDNATTEVLQEALAELGMNHLLTSAGIPRPRQLEEVSIPKLTPGEAKKTLVFPVQEGLTTEFPAAQLVSYWLTSRLADVLGENWRDLGRILGISERELEDIDIKNDDLDEKGSAMLVEWKNGRGDNATTKVLQEALAELRIDHLLTSEGIPKPGKLEDVSIPKPAPGPTHVQLSQMVEGHYIARSGYVLIINNYPVDEKFELEPTEKKVFAQKLGFTTREDLNLTTGDMLKALTDTAQRDFSNNDCFCCIIRSTGTRNGICGTDGKPIDITTITSLFSKDKCPSLNGKPKIFVLGFSYFRTQEFKALRPGDIIKAKRMLRNLVISEKDFLVWNLFDEPHRVAESWPELLFRGMPLGDVIKRISSTITREKGPISLPMDEKIKTRPLRFPAKENSDMEKALLDWPIVLHYDVKDGDFGAISVTERRLRRADIKSGASCIGWVLCHPLEQPVAEVNK</sequence>
<dbReference type="InterPro" id="IPR000488">
    <property type="entry name" value="Death_dom"/>
</dbReference>
<accession>A0ABN8QDW8</accession>
<dbReference type="Proteomes" id="UP001159427">
    <property type="component" value="Unassembled WGS sequence"/>
</dbReference>
<dbReference type="InterPro" id="IPR011600">
    <property type="entry name" value="Pept_C14_caspase"/>
</dbReference>
<dbReference type="Gene3D" id="3.40.50.1460">
    <property type="match status" value="1"/>
</dbReference>
<dbReference type="Pfam" id="PF00531">
    <property type="entry name" value="Death"/>
    <property type="match status" value="1"/>
</dbReference>
<feature type="domain" description="Caspase family p20" evidence="4">
    <location>
        <begin position="226"/>
        <end position="308"/>
    </location>
</feature>
<dbReference type="SMART" id="SM00005">
    <property type="entry name" value="DEATH"/>
    <property type="match status" value="1"/>
</dbReference>
<dbReference type="SUPFAM" id="SSF52129">
    <property type="entry name" value="Caspase-like"/>
    <property type="match status" value="1"/>
</dbReference>
<evidence type="ECO:0000259" key="4">
    <source>
        <dbReference type="PROSITE" id="PS50208"/>
    </source>
</evidence>
<dbReference type="Gene3D" id="1.10.533.10">
    <property type="entry name" value="Death Domain, Fas"/>
    <property type="match status" value="1"/>
</dbReference>
<keyword evidence="2" id="KW-0053">Apoptosis</keyword>
<dbReference type="PROSITE" id="PS50208">
    <property type="entry name" value="CASPASE_P20"/>
    <property type="match status" value="1"/>
</dbReference>
<proteinExistence type="inferred from homology"/>
<evidence type="ECO:0000256" key="1">
    <source>
        <dbReference type="ARBA" id="ARBA00010134"/>
    </source>
</evidence>
<dbReference type="Pfam" id="PF00656">
    <property type="entry name" value="Peptidase_C14"/>
    <property type="match status" value="1"/>
</dbReference>
<reference evidence="5 6" key="1">
    <citation type="submission" date="2022-05" db="EMBL/GenBank/DDBJ databases">
        <authorList>
            <consortium name="Genoscope - CEA"/>
            <person name="William W."/>
        </authorList>
    </citation>
    <scope>NUCLEOTIDE SEQUENCE [LARGE SCALE GENOMIC DNA]</scope>
</reference>
<evidence type="ECO:0000259" key="3">
    <source>
        <dbReference type="PROSITE" id="PS50017"/>
    </source>
</evidence>
<name>A0ABN8QDW8_9CNID</name>
<comment type="caution">
    <text evidence="5">The sequence shown here is derived from an EMBL/GenBank/DDBJ whole genome shotgun (WGS) entry which is preliminary data.</text>
</comment>
<dbReference type="SUPFAM" id="SSF47986">
    <property type="entry name" value="DEATH domain"/>
    <property type="match status" value="1"/>
</dbReference>
<feature type="domain" description="Death" evidence="3">
    <location>
        <begin position="90"/>
        <end position="159"/>
    </location>
</feature>